<dbReference type="EMBL" id="JBHTJR010000051">
    <property type="protein sequence ID" value="MFD0993930.1"/>
    <property type="molecule type" value="Genomic_DNA"/>
</dbReference>
<dbReference type="InterPro" id="IPR021457">
    <property type="entry name" value="DUF3108"/>
</dbReference>
<dbReference type="Proteomes" id="UP001597062">
    <property type="component" value="Unassembled WGS sequence"/>
</dbReference>
<gene>
    <name evidence="1" type="ORF">ACFQ1U_12005</name>
</gene>
<protein>
    <submittedName>
        <fullName evidence="1">DUF3108 domain-containing protein</fullName>
    </submittedName>
</protein>
<comment type="caution">
    <text evidence="1">The sequence shown here is derived from an EMBL/GenBank/DDBJ whole genome shotgun (WGS) entry which is preliminary data.</text>
</comment>
<reference evidence="2" key="1">
    <citation type="journal article" date="2019" name="Int. J. Syst. Evol. Microbiol.">
        <title>The Global Catalogue of Microorganisms (GCM) 10K type strain sequencing project: providing services to taxonomists for standard genome sequencing and annotation.</title>
        <authorList>
            <consortium name="The Broad Institute Genomics Platform"/>
            <consortium name="The Broad Institute Genome Sequencing Center for Infectious Disease"/>
            <person name="Wu L."/>
            <person name="Ma J."/>
        </authorList>
    </citation>
    <scope>NUCLEOTIDE SEQUENCE [LARGE SCALE GENOMIC DNA]</scope>
    <source>
        <strain evidence="2">CCUG 60527</strain>
    </source>
</reference>
<evidence type="ECO:0000313" key="2">
    <source>
        <dbReference type="Proteomes" id="UP001597062"/>
    </source>
</evidence>
<name>A0ABW3JTZ2_9FLAO</name>
<accession>A0ABW3JTZ2</accession>
<sequence length="261" mass="29727">MKKIIALHIVLFAITIAGYGQEKTTAFKDGEWLKYRMSYSGFLKAGTAELSLKETTYNGKKVLHAIGKGRTSSVIGWFFKVDDTYESYFETSEVKPYLFKRKINEGGYKKHRHVSFNHENSTASVRDLLKKKDTVISIKSVQDMISTFYFLRAYDTKSLIKGQAVDVDMFLDNKTYPFKLKFLGTETLDTKFGKIKTQKFRPLVQAGRVFKAEESVTIWITADDNKIPVKMKASLAVGSLRAELDAYKGLANPFEIVFDKN</sequence>
<dbReference type="Pfam" id="PF11306">
    <property type="entry name" value="DUF3108"/>
    <property type="match status" value="1"/>
</dbReference>
<evidence type="ECO:0000313" key="1">
    <source>
        <dbReference type="EMBL" id="MFD0993930.1"/>
    </source>
</evidence>
<dbReference type="RefSeq" id="WP_386108682.1">
    <property type="nucleotide sequence ID" value="NZ_JBHTJR010000051.1"/>
</dbReference>
<proteinExistence type="predicted"/>
<organism evidence="1 2">
    <name type="scientific">Tenacibaculum geojense</name>
    <dbReference type="NCBI Taxonomy" id="915352"/>
    <lineage>
        <taxon>Bacteria</taxon>
        <taxon>Pseudomonadati</taxon>
        <taxon>Bacteroidota</taxon>
        <taxon>Flavobacteriia</taxon>
        <taxon>Flavobacteriales</taxon>
        <taxon>Flavobacteriaceae</taxon>
        <taxon>Tenacibaculum</taxon>
    </lineage>
</organism>
<keyword evidence="2" id="KW-1185">Reference proteome</keyword>